<gene>
    <name evidence="1" type="ORF">FH603_5723</name>
</gene>
<evidence type="ECO:0000313" key="2">
    <source>
        <dbReference type="Proteomes" id="UP000700732"/>
    </source>
</evidence>
<dbReference type="Pfam" id="PF05834">
    <property type="entry name" value="Lycopene_cycl"/>
    <property type="match status" value="1"/>
</dbReference>
<dbReference type="SUPFAM" id="SSF51905">
    <property type="entry name" value="FAD/NAD(P)-binding domain"/>
    <property type="match status" value="1"/>
</dbReference>
<accession>A0ABR6WFB0</accession>
<dbReference type="Proteomes" id="UP000700732">
    <property type="component" value="Unassembled WGS sequence"/>
</dbReference>
<reference evidence="1 2" key="1">
    <citation type="submission" date="2019-06" db="EMBL/GenBank/DDBJ databases">
        <title>Spirosoma utsteinense sp. nov. isolated from Antarctic ice-free soils.</title>
        <authorList>
            <person name="Tahon G."/>
        </authorList>
    </citation>
    <scope>NUCLEOTIDE SEQUENCE [LARGE SCALE GENOMIC DNA]</scope>
    <source>
        <strain evidence="1 2">LMG 31447</strain>
    </source>
</reference>
<keyword evidence="2" id="KW-1185">Reference proteome</keyword>
<dbReference type="RefSeq" id="WP_186742385.1">
    <property type="nucleotide sequence ID" value="NZ_VFIA01000090.1"/>
</dbReference>
<comment type="caution">
    <text evidence="1">The sequence shown here is derived from an EMBL/GenBank/DDBJ whole genome shotgun (WGS) entry which is preliminary data.</text>
</comment>
<proteinExistence type="predicted"/>
<dbReference type="EMBL" id="VFIA01000090">
    <property type="protein sequence ID" value="MBC3795188.1"/>
    <property type="molecule type" value="Genomic_DNA"/>
</dbReference>
<dbReference type="Gene3D" id="3.50.50.60">
    <property type="entry name" value="FAD/NAD(P)-binding domain"/>
    <property type="match status" value="1"/>
</dbReference>
<name>A0ABR6WFB0_9BACT</name>
<protein>
    <submittedName>
        <fullName evidence="1">Lycopene beta-cyclase</fullName>
    </submittedName>
</protein>
<sequence length="379" mass="43029">MDQTNYDYIIAGAGAAGLSLLCYLLAEENLAQKNILLIDQDLKQTNDRTWCFWQAQEGPFEACVKSQWDKLMFHSPDFSAQVDIGPYKYKMLTSIAFYEHCFQLIEQHPNVVFKQDQIVSIHPDGSVVGAKNNYKAAYVFNSAFRNPAQSTHTHLLLQHFRGYFIETDQPSFDVEKPVLMDFRVEQENDCRFVYVLPTSPCQALVEYTGFSPDTLEPAQYDQALDKYIQTYLGLNEYRITHVESGVIPMTNAAFPVGEGAIVHIGTAGGATKASTGYTFSFIQKQCQAIATKLALGQLPVSANRFKLDRFAVYDRIFLRVLTERKRPSWLVFNDLFKHLPAGLILRFLAEETNVFEEFRLTNVMDKPTFISAALREAMA</sequence>
<organism evidence="1 2">
    <name type="scientific">Spirosoma utsteinense</name>
    <dbReference type="NCBI Taxonomy" id="2585773"/>
    <lineage>
        <taxon>Bacteria</taxon>
        <taxon>Pseudomonadati</taxon>
        <taxon>Bacteroidota</taxon>
        <taxon>Cytophagia</taxon>
        <taxon>Cytophagales</taxon>
        <taxon>Cytophagaceae</taxon>
        <taxon>Spirosoma</taxon>
    </lineage>
</organism>
<evidence type="ECO:0000313" key="1">
    <source>
        <dbReference type="EMBL" id="MBC3795188.1"/>
    </source>
</evidence>
<dbReference type="InterPro" id="IPR036188">
    <property type="entry name" value="FAD/NAD-bd_sf"/>
</dbReference>